<feature type="domain" description="PPIase cyclophilin-type" evidence="5">
    <location>
        <begin position="55"/>
        <end position="218"/>
    </location>
</feature>
<dbReference type="Gene3D" id="2.40.100.10">
    <property type="entry name" value="Cyclophilin-like"/>
    <property type="match status" value="1"/>
</dbReference>
<dbReference type="InterPro" id="IPR002130">
    <property type="entry name" value="Cyclophilin-type_PPIase_dom"/>
</dbReference>
<protein>
    <recommendedName>
        <fullName evidence="1">peptidylprolyl isomerase</fullName>
        <ecNumber evidence="1">5.2.1.8</ecNumber>
    </recommendedName>
</protein>
<dbReference type="PANTHER" id="PTHR43246">
    <property type="entry name" value="PEPTIDYL-PROLYL CIS-TRANS ISOMERASE CYP38, CHLOROPLASTIC"/>
    <property type="match status" value="1"/>
</dbReference>
<dbReference type="PROSITE" id="PS50072">
    <property type="entry name" value="CSA_PPIASE_2"/>
    <property type="match status" value="1"/>
</dbReference>
<keyword evidence="4" id="KW-0732">Signal</keyword>
<evidence type="ECO:0000256" key="3">
    <source>
        <dbReference type="ARBA" id="ARBA00023235"/>
    </source>
</evidence>
<dbReference type="RefSeq" id="WP_129402700.1">
    <property type="nucleotide sequence ID" value="NZ_SBKP01000001.1"/>
</dbReference>
<evidence type="ECO:0000256" key="4">
    <source>
        <dbReference type="SAM" id="SignalP"/>
    </source>
</evidence>
<dbReference type="OrthoDB" id="9807797at2"/>
<feature type="signal peptide" evidence="4">
    <location>
        <begin position="1"/>
        <end position="24"/>
    </location>
</feature>
<dbReference type="GO" id="GO:0003755">
    <property type="term" value="F:peptidyl-prolyl cis-trans isomerase activity"/>
    <property type="evidence" value="ECO:0007669"/>
    <property type="project" value="UniProtKB-KW"/>
</dbReference>
<dbReference type="SUPFAM" id="SSF50891">
    <property type="entry name" value="Cyclophilin-like"/>
    <property type="match status" value="1"/>
</dbReference>
<evidence type="ECO:0000313" key="7">
    <source>
        <dbReference type="Proteomes" id="UP000290958"/>
    </source>
</evidence>
<gene>
    <name evidence="6" type="ORF">EQG66_01195</name>
</gene>
<organism evidence="6 7">
    <name type="scientific">Sphingobium fluviale</name>
    <dbReference type="NCBI Taxonomy" id="2506423"/>
    <lineage>
        <taxon>Bacteria</taxon>
        <taxon>Pseudomonadati</taxon>
        <taxon>Pseudomonadota</taxon>
        <taxon>Alphaproteobacteria</taxon>
        <taxon>Sphingomonadales</taxon>
        <taxon>Sphingomonadaceae</taxon>
        <taxon>Sphingobium</taxon>
    </lineage>
</organism>
<reference evidence="7" key="1">
    <citation type="submission" date="2019-01" db="EMBL/GenBank/DDBJ databases">
        <title>Cytophagaceae bacterium strain CAR-16.</title>
        <authorList>
            <person name="Chen W.-M."/>
        </authorList>
    </citation>
    <scope>NUCLEOTIDE SEQUENCE [LARGE SCALE GENOMIC DNA]</scope>
    <source>
        <strain evidence="7">CHR27</strain>
    </source>
</reference>
<proteinExistence type="predicted"/>
<dbReference type="EMBL" id="SBKP01000001">
    <property type="protein sequence ID" value="RXR30933.1"/>
    <property type="molecule type" value="Genomic_DNA"/>
</dbReference>
<dbReference type="InterPro" id="IPR044665">
    <property type="entry name" value="E_coli_cyclophilin_A-like"/>
</dbReference>
<comment type="caution">
    <text evidence="6">The sequence shown here is derived from an EMBL/GenBank/DDBJ whole genome shotgun (WGS) entry which is preliminary data.</text>
</comment>
<accession>A0A4Q1KLV7</accession>
<keyword evidence="2" id="KW-0697">Rotamase</keyword>
<sequence>MKTVWVRMLSPVLALGLIGGAVKAQTPTVPSPTVAAPAQQPKPATVRVVLQTSEGAIVLELEKDRAPITTRNFLRYVDERRYDNQTFYRALDMAENFGLIQAGVTVMKPGQKPIPPIAHEPTTLTGLSHQTGTVSMARRALGTAQSDFFIAVGDMSSLDAQPDKPGDNQGFAAFGRVTEGLDVVMKIMRGPINPALGAKDGMAGQMLANPVRILSARRMEQSGK</sequence>
<keyword evidence="3 6" id="KW-0413">Isomerase</keyword>
<feature type="chain" id="PRO_5020686787" description="peptidylprolyl isomerase" evidence="4">
    <location>
        <begin position="25"/>
        <end position="224"/>
    </location>
</feature>
<dbReference type="Proteomes" id="UP000290958">
    <property type="component" value="Unassembled WGS sequence"/>
</dbReference>
<dbReference type="InterPro" id="IPR029000">
    <property type="entry name" value="Cyclophilin-like_dom_sf"/>
</dbReference>
<dbReference type="EC" id="5.2.1.8" evidence="1"/>
<dbReference type="AlphaFoldDB" id="A0A4Q1KLV7"/>
<evidence type="ECO:0000313" key="6">
    <source>
        <dbReference type="EMBL" id="RXR30933.1"/>
    </source>
</evidence>
<dbReference type="Pfam" id="PF00160">
    <property type="entry name" value="Pro_isomerase"/>
    <property type="match status" value="1"/>
</dbReference>
<evidence type="ECO:0000256" key="1">
    <source>
        <dbReference type="ARBA" id="ARBA00013194"/>
    </source>
</evidence>
<name>A0A4Q1KLV7_9SPHN</name>
<keyword evidence="7" id="KW-1185">Reference proteome</keyword>
<evidence type="ECO:0000259" key="5">
    <source>
        <dbReference type="PROSITE" id="PS50072"/>
    </source>
</evidence>
<evidence type="ECO:0000256" key="2">
    <source>
        <dbReference type="ARBA" id="ARBA00023110"/>
    </source>
</evidence>